<dbReference type="InterPro" id="IPR038687">
    <property type="entry name" value="M-T4_sf"/>
</dbReference>
<dbReference type="InterPro" id="IPR007579">
    <property type="entry name" value="Poxvirus_T4p_C"/>
</dbReference>
<organismHost>
    <name type="scientific">Ovis aries</name>
    <name type="common">Sheep</name>
    <dbReference type="NCBI Taxonomy" id="9940"/>
</organismHost>
<feature type="domain" description="Poxvirus T4 protein C-terminal" evidence="1">
    <location>
        <begin position="3"/>
        <end position="66"/>
    </location>
</feature>
<evidence type="ECO:0000313" key="4">
    <source>
        <dbReference type="Proteomes" id="UP000323980"/>
    </source>
</evidence>
<accession>A0A5C0PTJ4</accession>
<name>A0A5C0PTJ4_SHEV</name>
<evidence type="ECO:0000313" key="3">
    <source>
        <dbReference type="EMBL" id="QEJ79751.1"/>
    </source>
</evidence>
<dbReference type="Proteomes" id="UP000323980">
    <property type="component" value="Segment"/>
</dbReference>
<dbReference type="Pfam" id="PF04490">
    <property type="entry name" value="Pox_T4_C"/>
    <property type="match status" value="1"/>
</dbReference>
<evidence type="ECO:0000313" key="2">
    <source>
        <dbReference type="EMBL" id="QEJ79604.1"/>
    </source>
</evidence>
<protein>
    <recommendedName>
        <fullName evidence="1">Poxvirus T4 protein C-terminal domain-containing protein</fullName>
    </recommendedName>
</protein>
<proteinExistence type="predicted"/>
<organism evidence="2 4">
    <name type="scientific">Sheeppox virus</name>
    <name type="common">SPPV</name>
    <dbReference type="NCBI Taxonomy" id="10266"/>
    <lineage>
        <taxon>Viruses</taxon>
        <taxon>Varidnaviria</taxon>
        <taxon>Bamfordvirae</taxon>
        <taxon>Nucleocytoviricota</taxon>
        <taxon>Pokkesviricetes</taxon>
        <taxon>Chitovirales</taxon>
        <taxon>Poxviridae</taxon>
        <taxon>Chordopoxvirinae</taxon>
        <taxon>Capripoxvirus</taxon>
        <taxon>Capripoxvirus sheeppox</taxon>
    </lineage>
</organism>
<reference evidence="2 4" key="1">
    <citation type="journal article" date="2019" name="Transbound. Emerg. Dis.">
        <title>Extended sequencing of vaccine and wild-type capripoxvirus isolates provides insights into genes modulating virulence and host range.</title>
        <authorList>
            <person name="Biswas S."/>
            <person name="Noyce R.S."/>
            <person name="Babiuk L.A."/>
            <person name="Lung O."/>
            <person name="Bulach D.M."/>
            <person name="Bowden T.R."/>
            <person name="Boyle D.B."/>
            <person name="Babiuk S."/>
            <person name="Evans D.H."/>
        </authorList>
    </citation>
    <scope>NUCLEOTIDE SEQUENCE [LARGE SCALE GENOMIC DNA]</scope>
    <source>
        <strain evidence="2">Abu Gharib</strain>
    </source>
</reference>
<evidence type="ECO:0000259" key="1">
    <source>
        <dbReference type="Pfam" id="PF04490"/>
    </source>
</evidence>
<dbReference type="EMBL" id="MN072626">
    <property type="protein sequence ID" value="QEJ79604.1"/>
    <property type="molecule type" value="Genomic_DNA"/>
</dbReference>
<gene>
    <name evidence="2" type="ORF">SPX-AbuGharib_003</name>
    <name evidence="3" type="ORF">SPX-AbuGharib_154</name>
</gene>
<dbReference type="EMBL" id="MN072626">
    <property type="protein sequence ID" value="QEJ79751.1"/>
    <property type="molecule type" value="Genomic_DNA"/>
</dbReference>
<sequence>MEITTLNSLPQCAKRISLSISCDQVTTEMKSYVSFKDYDLEFVITTDISCVSSSVIVRNECEKRFLGLIIK</sequence>
<dbReference type="Gene3D" id="2.60.240.30">
    <property type="match status" value="1"/>
</dbReference>